<protein>
    <submittedName>
        <fullName evidence="5">LamG domain-containing protein</fullName>
    </submittedName>
</protein>
<proteinExistence type="predicted"/>
<dbReference type="SMART" id="SM00560">
    <property type="entry name" value="LamGL"/>
    <property type="match status" value="1"/>
</dbReference>
<dbReference type="InterPro" id="IPR006558">
    <property type="entry name" value="LamG-like"/>
</dbReference>
<dbReference type="SUPFAM" id="SSF49899">
    <property type="entry name" value="Concanavalin A-like lectins/glucanases"/>
    <property type="match status" value="1"/>
</dbReference>
<dbReference type="InterPro" id="IPR013320">
    <property type="entry name" value="ConA-like_dom_sf"/>
</dbReference>
<dbReference type="Pfam" id="PF13385">
    <property type="entry name" value="Laminin_G_3"/>
    <property type="match status" value="1"/>
</dbReference>
<name>A0ABU8XMS6_9PROT</name>
<dbReference type="RefSeq" id="WP_418158067.1">
    <property type="nucleotide sequence ID" value="NZ_JBBLZC010000002.1"/>
</dbReference>
<evidence type="ECO:0000313" key="5">
    <source>
        <dbReference type="EMBL" id="MEK0082219.1"/>
    </source>
</evidence>
<keyword evidence="6" id="KW-1185">Reference proteome</keyword>
<evidence type="ECO:0000313" key="6">
    <source>
        <dbReference type="Proteomes" id="UP001375743"/>
    </source>
</evidence>
<evidence type="ECO:0000259" key="4">
    <source>
        <dbReference type="SMART" id="SM00560"/>
    </source>
</evidence>
<gene>
    <name evidence="5" type="ORF">U1T56_03575</name>
</gene>
<dbReference type="EMBL" id="JBBLZC010000002">
    <property type="protein sequence ID" value="MEK0082219.1"/>
    <property type="molecule type" value="Genomic_DNA"/>
</dbReference>
<reference evidence="5 6" key="1">
    <citation type="submission" date="2024-01" db="EMBL/GenBank/DDBJ databases">
        <title>Multi-omics insights into the function and evolution of sodium benzoate biodegradation pathways in Benzoatithermus flavus gen. nov., sp. nov. from hot spring.</title>
        <authorList>
            <person name="Hu C.-J."/>
            <person name="Li W.-J."/>
        </authorList>
    </citation>
    <scope>NUCLEOTIDE SEQUENCE [LARGE SCALE GENOMIC DNA]</scope>
    <source>
        <strain evidence="5 6">SYSU G07066</strain>
    </source>
</reference>
<feature type="chain" id="PRO_5045137795" evidence="3">
    <location>
        <begin position="29"/>
        <end position="260"/>
    </location>
</feature>
<comment type="caution">
    <text evidence="5">The sequence shown here is derived from an EMBL/GenBank/DDBJ whole genome shotgun (WGS) entry which is preliminary data.</text>
</comment>
<keyword evidence="2" id="KW-1015">Disulfide bond</keyword>
<dbReference type="Gene3D" id="2.60.120.200">
    <property type="match status" value="1"/>
</dbReference>
<accession>A0ABU8XMS6</accession>
<dbReference type="Proteomes" id="UP001375743">
    <property type="component" value="Unassembled WGS sequence"/>
</dbReference>
<organism evidence="5 6">
    <name type="scientific">Benzoatithermus flavus</name>
    <dbReference type="NCBI Taxonomy" id="3108223"/>
    <lineage>
        <taxon>Bacteria</taxon>
        <taxon>Pseudomonadati</taxon>
        <taxon>Pseudomonadota</taxon>
        <taxon>Alphaproteobacteria</taxon>
        <taxon>Geminicoccales</taxon>
        <taxon>Geminicoccaceae</taxon>
        <taxon>Benzoatithermus</taxon>
    </lineage>
</organism>
<keyword evidence="1 3" id="KW-0732">Signal</keyword>
<feature type="signal peptide" evidence="3">
    <location>
        <begin position="1"/>
        <end position="28"/>
    </location>
</feature>
<feature type="domain" description="LamG-like jellyroll fold" evidence="4">
    <location>
        <begin position="97"/>
        <end position="249"/>
    </location>
</feature>
<sequence>MTCLRSSLATVSALAVLLLLAGAASGRAGVPRNGLVASYDLNGNANDSSGHGHHGILHNVTPTSNRLGNGSSAFSFNGNDAWIEIPDHDDFSVTTTGRLSISVWMRPGTLRFPHEEGTGYVHWLGKGTAGQQEWTFRMYGSDNTEGRENRTSFYLFNPAGGLGAGSYVQDRVIPGTWHHYVAVVDAAADTITWYKNGVRRDQDPFIRSPYHVRPRNGTAPIRIGTKDLASFFKGAIDNINIYNRALSAAEVIQLFADRTR</sequence>
<evidence type="ECO:0000256" key="3">
    <source>
        <dbReference type="SAM" id="SignalP"/>
    </source>
</evidence>
<evidence type="ECO:0000256" key="2">
    <source>
        <dbReference type="ARBA" id="ARBA00023157"/>
    </source>
</evidence>
<evidence type="ECO:0000256" key="1">
    <source>
        <dbReference type="ARBA" id="ARBA00022729"/>
    </source>
</evidence>